<gene>
    <name evidence="1" type="ORF">HPLM_LOCUS864</name>
</gene>
<evidence type="ECO:0000313" key="2">
    <source>
        <dbReference type="Proteomes" id="UP000268014"/>
    </source>
</evidence>
<keyword evidence="2" id="KW-1185">Reference proteome</keyword>
<dbReference type="Proteomes" id="UP000268014">
    <property type="component" value="Unassembled WGS sequence"/>
</dbReference>
<reference evidence="1 2" key="1">
    <citation type="submission" date="2018-11" db="EMBL/GenBank/DDBJ databases">
        <authorList>
            <consortium name="Pathogen Informatics"/>
        </authorList>
    </citation>
    <scope>NUCLEOTIDE SEQUENCE [LARGE SCALE GENOMIC DNA]</scope>
    <source>
        <strain evidence="1 2">MHpl1</strain>
    </source>
</reference>
<accession>A0A3P7VZ72</accession>
<sequence length="84" mass="9412">MAIRLARRCRKRVILRTIVTSPVMKSTWMEGIRSADALLLVRSSCNYARTFYPFPSLVVIASLAPVSAEPSTARENISVRKDCL</sequence>
<name>A0A3P7VZ72_HAEPC</name>
<evidence type="ECO:0000313" key="1">
    <source>
        <dbReference type="EMBL" id="VDO06735.1"/>
    </source>
</evidence>
<dbReference type="AlphaFoldDB" id="A0A3P7VZ72"/>
<proteinExistence type="predicted"/>
<protein>
    <submittedName>
        <fullName evidence="1">Uncharacterized protein</fullName>
    </submittedName>
</protein>
<organism evidence="1 2">
    <name type="scientific">Haemonchus placei</name>
    <name type="common">Barber's pole worm</name>
    <dbReference type="NCBI Taxonomy" id="6290"/>
    <lineage>
        <taxon>Eukaryota</taxon>
        <taxon>Metazoa</taxon>
        <taxon>Ecdysozoa</taxon>
        <taxon>Nematoda</taxon>
        <taxon>Chromadorea</taxon>
        <taxon>Rhabditida</taxon>
        <taxon>Rhabditina</taxon>
        <taxon>Rhabditomorpha</taxon>
        <taxon>Strongyloidea</taxon>
        <taxon>Trichostrongylidae</taxon>
        <taxon>Haemonchus</taxon>
    </lineage>
</organism>
<dbReference type="EMBL" id="UZAF01000863">
    <property type="protein sequence ID" value="VDO06735.1"/>
    <property type="molecule type" value="Genomic_DNA"/>
</dbReference>